<proteinExistence type="predicted"/>
<dbReference type="AlphaFoldDB" id="A0A2N9FEN5"/>
<dbReference type="EMBL" id="OIVN01000788">
    <property type="protein sequence ID" value="SPC85575.1"/>
    <property type="molecule type" value="Genomic_DNA"/>
</dbReference>
<accession>A0A2N9FEN5</accession>
<name>A0A2N9FEN5_FAGSY</name>
<gene>
    <name evidence="1" type="ORF">FSB_LOCUS13457</name>
</gene>
<protein>
    <submittedName>
        <fullName evidence="1">Uncharacterized protein</fullName>
    </submittedName>
</protein>
<reference evidence="1" key="1">
    <citation type="submission" date="2018-02" db="EMBL/GenBank/DDBJ databases">
        <authorList>
            <person name="Cohen D.B."/>
            <person name="Kent A.D."/>
        </authorList>
    </citation>
    <scope>NUCLEOTIDE SEQUENCE</scope>
</reference>
<organism evidence="1">
    <name type="scientific">Fagus sylvatica</name>
    <name type="common">Beechnut</name>
    <dbReference type="NCBI Taxonomy" id="28930"/>
    <lineage>
        <taxon>Eukaryota</taxon>
        <taxon>Viridiplantae</taxon>
        <taxon>Streptophyta</taxon>
        <taxon>Embryophyta</taxon>
        <taxon>Tracheophyta</taxon>
        <taxon>Spermatophyta</taxon>
        <taxon>Magnoliopsida</taxon>
        <taxon>eudicotyledons</taxon>
        <taxon>Gunneridae</taxon>
        <taxon>Pentapetalae</taxon>
        <taxon>rosids</taxon>
        <taxon>fabids</taxon>
        <taxon>Fagales</taxon>
        <taxon>Fagaceae</taxon>
        <taxon>Fagus</taxon>
    </lineage>
</organism>
<evidence type="ECO:0000313" key="1">
    <source>
        <dbReference type="EMBL" id="SPC85575.1"/>
    </source>
</evidence>
<sequence>MELRVPPQCVFNNPFFFAGFAALSLSSASSFCESSAACFVEREEEEEKANDTGHVQVKENQNEVLFVGLTSPGLGQ</sequence>